<name>A0A9E4ZJ97_9EURY</name>
<accession>A0A9E4ZJ97</accession>
<organism evidence="1 2">
    <name type="scientific">Methanoculleus formosensis</name>
    <dbReference type="NCBI Taxonomy" id="2590886"/>
    <lineage>
        <taxon>Archaea</taxon>
        <taxon>Methanobacteriati</taxon>
        <taxon>Methanobacteriota</taxon>
        <taxon>Stenosarchaea group</taxon>
        <taxon>Methanomicrobia</taxon>
        <taxon>Methanomicrobiales</taxon>
        <taxon>Methanomicrobiaceae</taxon>
        <taxon>Methanoculleus</taxon>
    </lineage>
</organism>
<keyword evidence="2" id="KW-1185">Reference proteome</keyword>
<gene>
    <name evidence="1" type="ORF">FKB36_00940</name>
</gene>
<dbReference type="Proteomes" id="UP001065682">
    <property type="component" value="Unassembled WGS sequence"/>
</dbReference>
<sequence length="271" mass="29681">MHSKTWVWVGFAAVLLLVAANLAIFAAFPPGHQHVQEPLKRVNWMMPSGPGFEYRGPYESPVIVYDGTNETWQLQNTTAWSQTLSLGDRYSLDPARPEDIRYTPDIAIESDRISLDFFIRNLAGEDCARADLAVTTETASLNTTTGSPEGDVLPGASTSLPVDDLAAGEWREVRVTADLPQPGPEEILYLTIDLAAPYTITTPNDTPITFDFRRVTVTIPGSNTSWKEGPDPGFTPDPNYNRARLPRGYAVVIVQGADAPPIIPLPTMTAR</sequence>
<comment type="caution">
    <text evidence="1">The sequence shown here is derived from an EMBL/GenBank/DDBJ whole genome shotgun (WGS) entry which is preliminary data.</text>
</comment>
<proteinExistence type="predicted"/>
<protein>
    <submittedName>
        <fullName evidence="1">Uncharacterized protein</fullName>
    </submittedName>
</protein>
<dbReference type="RefSeq" id="WP_261596152.1">
    <property type="nucleotide sequence ID" value="NZ_VHLL01000001.1"/>
</dbReference>
<dbReference type="EMBL" id="VHLL01000001">
    <property type="protein sequence ID" value="MCT8336099.1"/>
    <property type="molecule type" value="Genomic_DNA"/>
</dbReference>
<evidence type="ECO:0000313" key="1">
    <source>
        <dbReference type="EMBL" id="MCT8336099.1"/>
    </source>
</evidence>
<dbReference type="AlphaFoldDB" id="A0A9E4ZJ97"/>
<reference evidence="1" key="1">
    <citation type="submission" date="2019-06" db="EMBL/GenBank/DDBJ databases">
        <title>Methanoculleus strain from Tamsui River, Taipei, Taiwan.</title>
        <authorList>
            <person name="You Y.-T."/>
            <person name="Chen S.-C."/>
            <person name="Lai S.-J."/>
            <person name="Lee Y.-C."/>
            <person name="Lai M.-C."/>
        </authorList>
    </citation>
    <scope>NUCLEOTIDE SEQUENCE</scope>
    <source>
        <strain evidence="1">Afa-1</strain>
    </source>
</reference>
<evidence type="ECO:0000313" key="2">
    <source>
        <dbReference type="Proteomes" id="UP001065682"/>
    </source>
</evidence>